<dbReference type="AlphaFoldDB" id="A0A6S6SEY1"/>
<name>A0A6S6SEY1_9BACT</name>
<accession>A0A6S6SEY1</accession>
<proteinExistence type="predicted"/>
<gene>
    <name evidence="1" type="ORF">HELGO_WM13110</name>
</gene>
<sequence>MKKIFITFLILTYTILAEEAIWNELINKQTLKPLKSLKKHQQKKTIRKPKLLLIGMDEEKSALMNDTARSLRGDALNKQKAHINSEDENVNYIEIKNQRDYNEYIAQNGELGTEIRNQSNKEIMNIVSIKNVKVDEGLFGVRITGSNNVHVINSVETKNVETIDDMEPEIRRDCPNENSINNRNLEVENSVSHDSSDVANSVFGVTAYEENCQ</sequence>
<organism evidence="1">
    <name type="scientific">uncultured Sulfurovum sp</name>
    <dbReference type="NCBI Taxonomy" id="269237"/>
    <lineage>
        <taxon>Bacteria</taxon>
        <taxon>Pseudomonadati</taxon>
        <taxon>Campylobacterota</taxon>
        <taxon>Epsilonproteobacteria</taxon>
        <taxon>Campylobacterales</taxon>
        <taxon>Sulfurovaceae</taxon>
        <taxon>Sulfurovum</taxon>
        <taxon>environmental samples</taxon>
    </lineage>
</organism>
<evidence type="ECO:0000313" key="1">
    <source>
        <dbReference type="EMBL" id="CAA6806964.1"/>
    </source>
</evidence>
<reference evidence="1" key="1">
    <citation type="submission" date="2020-01" db="EMBL/GenBank/DDBJ databases">
        <authorList>
            <person name="Meier V. D."/>
            <person name="Meier V D."/>
        </authorList>
    </citation>
    <scope>NUCLEOTIDE SEQUENCE</scope>
    <source>
        <strain evidence="1">HLG_WM_MAG_04</strain>
    </source>
</reference>
<dbReference type="EMBL" id="CACVAX010000014">
    <property type="protein sequence ID" value="CAA6806964.1"/>
    <property type="molecule type" value="Genomic_DNA"/>
</dbReference>
<protein>
    <submittedName>
        <fullName evidence="1">Uncharacterized protein</fullName>
    </submittedName>
</protein>